<dbReference type="EMBL" id="FPBD01000011">
    <property type="protein sequence ID" value="SFU15509.1"/>
    <property type="molecule type" value="Genomic_DNA"/>
</dbReference>
<accession>A0A1I7DV17</accession>
<sequence length="211" mass="23576">MHIQGKRDAVRILFVIAKAGEPVKRTAPKGACAVINAEKKLQALDFWMRNPDYLASEILNQYEADLSQKQLLKLADKVMSGDEPDIRRLAMQRFLFGAWEALDDAIATLTLPGLVRMQRSFTNDGTKIRQTSYYLTDEGAAKVAELEKIEPLDWYAARAEIVALIAGTRSGNQLKSVQYKVAEYNDARHGTIIAPIRDEVDARLKELKAAA</sequence>
<gene>
    <name evidence="1" type="ORF">SAMN05444141_11140</name>
</gene>
<evidence type="ECO:0000313" key="1">
    <source>
        <dbReference type="EMBL" id="SFU15509.1"/>
    </source>
</evidence>
<dbReference type="RefSeq" id="WP_054785489.1">
    <property type="nucleotide sequence ID" value="NZ_FPBD01000011.1"/>
</dbReference>
<proteinExistence type="predicted"/>
<organism evidence="1 2">
    <name type="scientific">Pseudovibrio denitrificans</name>
    <dbReference type="NCBI Taxonomy" id="258256"/>
    <lineage>
        <taxon>Bacteria</taxon>
        <taxon>Pseudomonadati</taxon>
        <taxon>Pseudomonadota</taxon>
        <taxon>Alphaproteobacteria</taxon>
        <taxon>Hyphomicrobiales</taxon>
        <taxon>Stappiaceae</taxon>
        <taxon>Pseudovibrio</taxon>
    </lineage>
</organism>
<protein>
    <submittedName>
        <fullName evidence="1">Uncharacterized protein</fullName>
    </submittedName>
</protein>
<name>A0A1I7DV17_9HYPH</name>
<dbReference type="Proteomes" id="UP000183371">
    <property type="component" value="Unassembled WGS sequence"/>
</dbReference>
<keyword evidence="2" id="KW-1185">Reference proteome</keyword>
<reference evidence="2" key="1">
    <citation type="submission" date="2016-10" db="EMBL/GenBank/DDBJ databases">
        <authorList>
            <person name="Varghese N."/>
            <person name="Submissions S."/>
        </authorList>
    </citation>
    <scope>NUCLEOTIDE SEQUENCE [LARGE SCALE GENOMIC DNA]</scope>
    <source>
        <strain evidence="2">DSM 17465</strain>
    </source>
</reference>
<evidence type="ECO:0000313" key="2">
    <source>
        <dbReference type="Proteomes" id="UP000183371"/>
    </source>
</evidence>
<dbReference type="AlphaFoldDB" id="A0A1I7DV17"/>